<proteinExistence type="predicted"/>
<protein>
    <recommendedName>
        <fullName evidence="3">MarR family transcriptional regulator</fullName>
    </recommendedName>
</protein>
<dbReference type="PATRIC" id="fig|294.133.peg.5541"/>
<dbReference type="AlphaFoldDB" id="A0A0F4V1M9"/>
<sequence length="339" mass="38841">MLFGVKVKTSRQEIQDYFESIFGVKPEIKRWGKTIGLPFYLLDEYAFDIVTLYDRQCLVLLAHEPFENVTTIRKHIEILQKMVDHPILYATGALKSYERKRLIESGVQFVVPGNQLFAPQLGMDLREFFRSRQVEKQVMGPASQVLLIAAISRGWDKDFTFRGADLVGGEAYSKMTMSRAMKEFQSFGLIEPASNDKPPRWRFVATPEVIWEKALPALQNPVKRVTYSDWPPVLQRLAGLSALSKASMLGEPPIPIIAFSKEEWDLEVRGSGRKEVGRFDDPDFEVEIWSYSPDHILGKTCVPVSRESVDPLSLYLSLKDDVDDRVQISLDEMMEKIEW</sequence>
<dbReference type="OrthoDB" id="8453791at2"/>
<name>A0A0F4V1M9_PSEFL</name>
<dbReference type="EMBL" id="LACH01000072">
    <property type="protein sequence ID" value="KJZ61887.1"/>
    <property type="molecule type" value="Genomic_DNA"/>
</dbReference>
<dbReference type="Proteomes" id="UP000033400">
    <property type="component" value="Unassembled WGS sequence"/>
</dbReference>
<evidence type="ECO:0008006" key="3">
    <source>
        <dbReference type="Google" id="ProtNLM"/>
    </source>
</evidence>
<reference evidence="1 2" key="1">
    <citation type="submission" date="2015-03" db="EMBL/GenBank/DDBJ databases">
        <title>Comparative genomics of Pseudomonas insights into diversity of traits involved in vanlence and defense.</title>
        <authorList>
            <person name="Qin Y."/>
        </authorList>
    </citation>
    <scope>NUCLEOTIDE SEQUENCE [LARGE SCALE GENOMIC DNA]</scope>
    <source>
        <strain evidence="1 2">H24</strain>
    </source>
</reference>
<evidence type="ECO:0000313" key="1">
    <source>
        <dbReference type="EMBL" id="KJZ61887.1"/>
    </source>
</evidence>
<organism evidence="1 2">
    <name type="scientific">Pseudomonas fluorescens</name>
    <dbReference type="NCBI Taxonomy" id="294"/>
    <lineage>
        <taxon>Bacteria</taxon>
        <taxon>Pseudomonadati</taxon>
        <taxon>Pseudomonadota</taxon>
        <taxon>Gammaproteobacteria</taxon>
        <taxon>Pseudomonadales</taxon>
        <taxon>Pseudomonadaceae</taxon>
        <taxon>Pseudomonas</taxon>
    </lineage>
</organism>
<accession>A0A0F4V1M9</accession>
<evidence type="ECO:0000313" key="2">
    <source>
        <dbReference type="Proteomes" id="UP000033400"/>
    </source>
</evidence>
<comment type="caution">
    <text evidence="1">The sequence shown here is derived from an EMBL/GenBank/DDBJ whole genome shotgun (WGS) entry which is preliminary data.</text>
</comment>
<gene>
    <name evidence="1" type="ORF">VD17_27535</name>
</gene>